<reference evidence="2 3" key="1">
    <citation type="journal article" date="2024" name="G3 (Bethesda)">
        <title>Genome assembly of Hibiscus sabdariffa L. provides insights into metabolisms of medicinal natural products.</title>
        <authorList>
            <person name="Kim T."/>
        </authorList>
    </citation>
    <scope>NUCLEOTIDE SEQUENCE [LARGE SCALE GENOMIC DNA]</scope>
    <source>
        <strain evidence="2">TK-2024</strain>
        <tissue evidence="2">Old leaves</tissue>
    </source>
</reference>
<gene>
    <name evidence="2" type="ORF">V6N11_005029</name>
</gene>
<dbReference type="InterPro" id="IPR026960">
    <property type="entry name" value="RVT-Znf"/>
</dbReference>
<evidence type="ECO:0000313" key="3">
    <source>
        <dbReference type="Proteomes" id="UP001396334"/>
    </source>
</evidence>
<name>A0ABR2NHP3_9ROSI</name>
<feature type="domain" description="Reverse transcriptase zinc-binding" evidence="1">
    <location>
        <begin position="50"/>
        <end position="136"/>
    </location>
</feature>
<dbReference type="Proteomes" id="UP001396334">
    <property type="component" value="Unassembled WGS sequence"/>
</dbReference>
<evidence type="ECO:0000259" key="1">
    <source>
        <dbReference type="Pfam" id="PF13966"/>
    </source>
</evidence>
<proteinExistence type="predicted"/>
<protein>
    <recommendedName>
        <fullName evidence="1">Reverse transcriptase zinc-binding domain-containing protein</fullName>
    </recommendedName>
</protein>
<keyword evidence="3" id="KW-1185">Reference proteome</keyword>
<comment type="caution">
    <text evidence="2">The sequence shown here is derived from an EMBL/GenBank/DDBJ whole genome shotgun (WGS) entry which is preliminary data.</text>
</comment>
<evidence type="ECO:0000313" key="2">
    <source>
        <dbReference type="EMBL" id="KAK8975653.1"/>
    </source>
</evidence>
<dbReference type="EMBL" id="JBBPBN010000141">
    <property type="protein sequence ID" value="KAK8975653.1"/>
    <property type="molecule type" value="Genomic_DNA"/>
</dbReference>
<dbReference type="Pfam" id="PF13966">
    <property type="entry name" value="zf-RVT"/>
    <property type="match status" value="1"/>
</dbReference>
<organism evidence="2 3">
    <name type="scientific">Hibiscus sabdariffa</name>
    <name type="common">roselle</name>
    <dbReference type="NCBI Taxonomy" id="183260"/>
    <lineage>
        <taxon>Eukaryota</taxon>
        <taxon>Viridiplantae</taxon>
        <taxon>Streptophyta</taxon>
        <taxon>Embryophyta</taxon>
        <taxon>Tracheophyta</taxon>
        <taxon>Spermatophyta</taxon>
        <taxon>Magnoliopsida</taxon>
        <taxon>eudicotyledons</taxon>
        <taxon>Gunneridae</taxon>
        <taxon>Pentapetalae</taxon>
        <taxon>rosids</taxon>
        <taxon>malvids</taxon>
        <taxon>Malvales</taxon>
        <taxon>Malvaceae</taxon>
        <taxon>Malvoideae</taxon>
        <taxon>Hibiscus</taxon>
    </lineage>
</organism>
<sequence>MVTDAGDWDWSWVQGLLPGAVLDCMVATLPPIPQLESDVPSWRWDEKREFWVSTAYQFLMDMMVRNRNIKWRKIWALKVLQLVRVFMWLAAHQAHLNNVERVRCHLATSDECALCHGGSEDMDHILRSCAFARDFWGSVLSTWSVSQFFLLPFEAWLVANIDNRLPVGDGGADWNVRFSIYCWFLWKSRCNILLDIHHVFGNHGATNSWTFIMWNGKLFWRRVIALLRSVLWLSDHRSSIL</sequence>
<accession>A0ABR2NHP3</accession>